<dbReference type="Proteomes" id="UP000094236">
    <property type="component" value="Unassembled WGS sequence"/>
</dbReference>
<dbReference type="GO" id="GO:0015886">
    <property type="term" value="P:heme transport"/>
    <property type="evidence" value="ECO:0007669"/>
    <property type="project" value="EnsemblFungi"/>
</dbReference>
<evidence type="ECO:0000256" key="6">
    <source>
        <dbReference type="ARBA" id="ARBA00022737"/>
    </source>
</evidence>
<sequence>MSTDTIRVVVCGDEGVGKSCIITSLVKEAFVPNIQHVIPEITIPRDFSSSPYSPNSTILIDTSSSELSTLQKEIRQADVIWLIYSDHYTYERISLYWMMMFRSMGVNLPVVVCANKSDLIPHIEHEKLAIDEFLPLLRDFKEIESCVRCSAKENYNITQAFYICQRAVTHPISPIFDYKEGNLKPLAIDALKRIFFLSDRDQDGYLNDKEFVELQKKCFTKGLDINEMNDIKSTIIKLLPQGIASNGISEQGFLALNKFYAENGRHETTWGILRTFHYTDSLSLSDKILYPKFDVPNGSSVELSPIGYKFLVDLFLLFDKDNDGGLNDEELRILFKPTPGIPKSWQESNFPRTIVCNEQGYVTLQGWLAQWSMTTFLDFKTTLAYLGYLGFESNVKNGSTTSALKITKPRKIRKRKGKSFRAPVNDRTVFNCFVLGSPGSGKTSLLEAFLGRQYSELYSPTIQQRIVANTVELTGGKQCYLILEELGELEPAILENQSKLDQCDILCYTYDSADPDSFNSLVELREKYPQLDGLPAVFVALKADLDRQQQRSDLQPEPYTRSIFLPAPLHISSSWSSSLNELFVTLVETAKLPSNATPNLEPEPESDATSNLVIAGGSLAFMAIVSIWFLRGTLNKSSSS</sequence>
<evidence type="ECO:0000256" key="2">
    <source>
        <dbReference type="ARBA" id="ARBA00004200"/>
    </source>
</evidence>
<evidence type="ECO:0000256" key="7">
    <source>
        <dbReference type="ARBA" id="ARBA00022741"/>
    </source>
</evidence>
<dbReference type="InterPro" id="IPR027417">
    <property type="entry name" value="P-loop_NTPase"/>
</dbReference>
<keyword evidence="10 15" id="KW-0106">Calcium</keyword>
<name>A0A1E4TSM5_PACTA</name>
<evidence type="ECO:0000313" key="20">
    <source>
        <dbReference type="Proteomes" id="UP000094236"/>
    </source>
</evidence>
<comment type="similarity">
    <text evidence="3 15">Belongs to the mitochondrial Rho GTPase family.</text>
</comment>
<keyword evidence="4 16" id="KW-0812">Transmembrane</keyword>
<keyword evidence="20" id="KW-1185">Reference proteome</keyword>
<keyword evidence="14 15" id="KW-0472">Membrane</keyword>
<dbReference type="PROSITE" id="PS51423">
    <property type="entry name" value="MIRO"/>
    <property type="match status" value="2"/>
</dbReference>
<gene>
    <name evidence="19" type="ORF">PACTADRAFT_50589</name>
</gene>
<keyword evidence="12 15" id="KW-0496">Mitochondrion</keyword>
<dbReference type="InterPro" id="IPR013567">
    <property type="entry name" value="EF_hand_assoc_2"/>
</dbReference>
<keyword evidence="5" id="KW-0479">Metal-binding</keyword>
<dbReference type="GO" id="GO:0007005">
    <property type="term" value="P:mitochondrion organization"/>
    <property type="evidence" value="ECO:0007669"/>
    <property type="project" value="InterPro"/>
</dbReference>
<dbReference type="InterPro" id="IPR020860">
    <property type="entry name" value="MIRO_dom"/>
</dbReference>
<evidence type="ECO:0000256" key="11">
    <source>
        <dbReference type="ARBA" id="ARBA00022989"/>
    </source>
</evidence>
<dbReference type="InterPro" id="IPR021181">
    <property type="entry name" value="Miro"/>
</dbReference>
<feature type="transmembrane region" description="Helical" evidence="16">
    <location>
        <begin position="612"/>
        <end position="630"/>
    </location>
</feature>
<keyword evidence="6" id="KW-0677">Repeat</keyword>
<dbReference type="InterPro" id="IPR018247">
    <property type="entry name" value="EF_Hand_1_Ca_BS"/>
</dbReference>
<feature type="domain" description="EF-hand" evidence="17">
    <location>
        <begin position="186"/>
        <end position="221"/>
    </location>
</feature>
<dbReference type="InterPro" id="IPR002048">
    <property type="entry name" value="EF_hand_dom"/>
</dbReference>
<evidence type="ECO:0000256" key="3">
    <source>
        <dbReference type="ARBA" id="ARBA00007981"/>
    </source>
</evidence>
<dbReference type="PANTHER" id="PTHR46819">
    <property type="entry name" value="EF-HAND CALCIUM-BINDING DOMAIN-CONTAINING PROTEIN 7"/>
    <property type="match status" value="1"/>
</dbReference>
<dbReference type="FunFam" id="1.10.238.10:FF:000011">
    <property type="entry name" value="Mitochondrial Rho GTPase"/>
    <property type="match status" value="1"/>
</dbReference>
<keyword evidence="11 16" id="KW-1133">Transmembrane helix</keyword>
<dbReference type="Gene3D" id="3.40.50.300">
    <property type="entry name" value="P-loop containing nucleotide triphosphate hydrolases"/>
    <property type="match status" value="2"/>
</dbReference>
<dbReference type="PIRSF" id="PIRSF037488">
    <property type="entry name" value="Mt_Rho_GTPase"/>
    <property type="match status" value="1"/>
</dbReference>
<evidence type="ECO:0000256" key="15">
    <source>
        <dbReference type="PIRNR" id="PIRNR037488"/>
    </source>
</evidence>
<evidence type="ECO:0000256" key="14">
    <source>
        <dbReference type="ARBA" id="ARBA00023136"/>
    </source>
</evidence>
<feature type="domain" description="EF-hand" evidence="17">
    <location>
        <begin position="306"/>
        <end position="341"/>
    </location>
</feature>
<organism evidence="19 20">
    <name type="scientific">Pachysolen tannophilus NRRL Y-2460</name>
    <dbReference type="NCBI Taxonomy" id="669874"/>
    <lineage>
        <taxon>Eukaryota</taxon>
        <taxon>Fungi</taxon>
        <taxon>Dikarya</taxon>
        <taxon>Ascomycota</taxon>
        <taxon>Saccharomycotina</taxon>
        <taxon>Pichiomycetes</taxon>
        <taxon>Pachysolenaceae</taxon>
        <taxon>Pachysolen</taxon>
    </lineage>
</organism>
<dbReference type="SUPFAM" id="SSF47473">
    <property type="entry name" value="EF-hand"/>
    <property type="match status" value="1"/>
</dbReference>
<reference evidence="20" key="1">
    <citation type="submission" date="2016-05" db="EMBL/GenBank/DDBJ databases">
        <title>Comparative genomics of biotechnologically important yeasts.</title>
        <authorList>
            <consortium name="DOE Joint Genome Institute"/>
            <person name="Riley R."/>
            <person name="Haridas S."/>
            <person name="Wolfe K.H."/>
            <person name="Lopes M.R."/>
            <person name="Hittinger C.T."/>
            <person name="Goker M."/>
            <person name="Salamov A."/>
            <person name="Wisecaver J."/>
            <person name="Long T.M."/>
            <person name="Aerts A.L."/>
            <person name="Barry K."/>
            <person name="Choi C."/>
            <person name="Clum A."/>
            <person name="Coughlan A.Y."/>
            <person name="Deshpande S."/>
            <person name="Douglass A.P."/>
            <person name="Hanson S.J."/>
            <person name="Klenk H.-P."/>
            <person name="Labutti K."/>
            <person name="Lapidus A."/>
            <person name="Lindquist E."/>
            <person name="Lipzen A."/>
            <person name="Meier-Kolthoff J.P."/>
            <person name="Ohm R.A."/>
            <person name="Otillar R.P."/>
            <person name="Pangilinan J."/>
            <person name="Peng Y."/>
            <person name="Rokas A."/>
            <person name="Rosa C.A."/>
            <person name="Scheuner C."/>
            <person name="Sibirny A.A."/>
            <person name="Slot J.C."/>
            <person name="Stielow J.B."/>
            <person name="Sun H."/>
            <person name="Kurtzman C.P."/>
            <person name="Blackwell M."/>
            <person name="Grigoriev I.V."/>
            <person name="Jeffries T.W."/>
        </authorList>
    </citation>
    <scope>NUCLEOTIDE SEQUENCE [LARGE SCALE GENOMIC DNA]</scope>
    <source>
        <strain evidence="20">NRRL Y-2460</strain>
    </source>
</reference>
<keyword evidence="13 15" id="KW-0342">GTP-binding</keyword>
<accession>A0A1E4TSM5</accession>
<feature type="domain" description="Miro" evidence="18">
    <location>
        <begin position="427"/>
        <end position="592"/>
    </location>
</feature>
<dbReference type="GO" id="GO:0005525">
    <property type="term" value="F:GTP binding"/>
    <property type="evidence" value="ECO:0007669"/>
    <property type="project" value="UniProtKB-KW"/>
</dbReference>
<dbReference type="GO" id="GO:0055091">
    <property type="term" value="P:phospholipid homeostasis"/>
    <property type="evidence" value="ECO:0007669"/>
    <property type="project" value="EnsemblFungi"/>
</dbReference>
<evidence type="ECO:0000313" key="19">
    <source>
        <dbReference type="EMBL" id="ODV94724.1"/>
    </source>
</evidence>
<dbReference type="EMBL" id="KV454015">
    <property type="protein sequence ID" value="ODV94724.1"/>
    <property type="molecule type" value="Genomic_DNA"/>
</dbReference>
<evidence type="ECO:0000256" key="13">
    <source>
        <dbReference type="ARBA" id="ARBA00023134"/>
    </source>
</evidence>
<evidence type="ECO:0000256" key="12">
    <source>
        <dbReference type="ARBA" id="ARBA00023128"/>
    </source>
</evidence>
<evidence type="ECO:0000256" key="5">
    <source>
        <dbReference type="ARBA" id="ARBA00022723"/>
    </source>
</evidence>
<dbReference type="SUPFAM" id="SSF52540">
    <property type="entry name" value="P-loop containing nucleoside triphosphate hydrolases"/>
    <property type="match status" value="2"/>
</dbReference>
<dbReference type="SMART" id="SM00174">
    <property type="entry name" value="RHO"/>
    <property type="match status" value="1"/>
</dbReference>
<dbReference type="GO" id="GO:0005509">
    <property type="term" value="F:calcium ion binding"/>
    <property type="evidence" value="ECO:0007669"/>
    <property type="project" value="EnsemblFungi"/>
</dbReference>
<dbReference type="InterPro" id="IPR052266">
    <property type="entry name" value="Miro-EF-hand_domain"/>
</dbReference>
<evidence type="ECO:0000256" key="9">
    <source>
        <dbReference type="ARBA" id="ARBA00022801"/>
    </source>
</evidence>
<dbReference type="Gene3D" id="1.10.238.10">
    <property type="entry name" value="EF-hand"/>
    <property type="match status" value="2"/>
</dbReference>
<dbReference type="Pfam" id="PF00071">
    <property type="entry name" value="Ras"/>
    <property type="match status" value="2"/>
</dbReference>
<comment type="function">
    <text evidence="1 15">Mitochondrial GTPase involved in mitochondrial trafficking. Probably involved in control of anterograde transport of mitochondria and their subcellular distribution.</text>
</comment>
<proteinExistence type="inferred from homology"/>
<evidence type="ECO:0000256" key="8">
    <source>
        <dbReference type="ARBA" id="ARBA00022787"/>
    </source>
</evidence>
<dbReference type="SMART" id="SM00054">
    <property type="entry name" value="EFh"/>
    <property type="match status" value="2"/>
</dbReference>
<dbReference type="GO" id="GO:0032865">
    <property type="term" value="C:ERMES complex"/>
    <property type="evidence" value="ECO:0007669"/>
    <property type="project" value="EnsemblFungi"/>
</dbReference>
<dbReference type="GO" id="GO:0003924">
    <property type="term" value="F:GTPase activity"/>
    <property type="evidence" value="ECO:0007669"/>
    <property type="project" value="EnsemblFungi"/>
</dbReference>
<dbReference type="GO" id="GO:0010821">
    <property type="term" value="P:regulation of mitochondrion organization"/>
    <property type="evidence" value="ECO:0007669"/>
    <property type="project" value="EnsemblFungi"/>
</dbReference>
<dbReference type="InterPro" id="IPR011992">
    <property type="entry name" value="EF-hand-dom_pair"/>
</dbReference>
<evidence type="ECO:0000256" key="10">
    <source>
        <dbReference type="ARBA" id="ARBA00022837"/>
    </source>
</evidence>
<dbReference type="Pfam" id="PF08356">
    <property type="entry name" value="EF_assoc_2"/>
    <property type="match status" value="1"/>
</dbReference>
<dbReference type="InterPro" id="IPR001806">
    <property type="entry name" value="Small_GTPase"/>
</dbReference>
<dbReference type="PRINTS" id="PR00449">
    <property type="entry name" value="RASTRNSFRMNG"/>
</dbReference>
<dbReference type="GO" id="GO:1990456">
    <property type="term" value="P:mitochondrion-endoplasmic reticulum membrane tethering"/>
    <property type="evidence" value="ECO:0007669"/>
    <property type="project" value="EnsemblFungi"/>
</dbReference>
<dbReference type="SMART" id="SM00175">
    <property type="entry name" value="RAB"/>
    <property type="match status" value="1"/>
</dbReference>
<protein>
    <recommendedName>
        <fullName evidence="15">Mitochondrial Rho GTPase</fullName>
        <ecNumber evidence="15">3.6.5.-</ecNumber>
    </recommendedName>
</protein>
<comment type="subcellular location">
    <subcellularLocation>
        <location evidence="2 15">Mitochondrion outer membrane</location>
        <topology evidence="2 15">Single-pass type IV membrane protein</topology>
    </subcellularLocation>
</comment>
<keyword evidence="7 15" id="KW-0547">Nucleotide-binding</keyword>
<dbReference type="CDD" id="cd01892">
    <property type="entry name" value="Miro2"/>
    <property type="match status" value="1"/>
</dbReference>
<dbReference type="AlphaFoldDB" id="A0A1E4TSM5"/>
<keyword evidence="8 15" id="KW-1000">Mitochondrion outer membrane</keyword>
<dbReference type="STRING" id="669874.A0A1E4TSM5"/>
<dbReference type="PANTHER" id="PTHR46819:SF1">
    <property type="entry name" value="EF-HAND CALCIUM-BINDING DOMAIN-CONTAINING PROTEIN 7"/>
    <property type="match status" value="1"/>
</dbReference>
<dbReference type="PROSITE" id="PS50222">
    <property type="entry name" value="EF_HAND_2"/>
    <property type="match status" value="2"/>
</dbReference>
<dbReference type="GO" id="GO:0000001">
    <property type="term" value="P:mitochondrion inheritance"/>
    <property type="evidence" value="ECO:0007669"/>
    <property type="project" value="EnsemblFungi"/>
</dbReference>
<evidence type="ECO:0000256" key="1">
    <source>
        <dbReference type="ARBA" id="ARBA00003481"/>
    </source>
</evidence>
<dbReference type="OrthoDB" id="10020961at2759"/>
<evidence type="ECO:0000256" key="16">
    <source>
        <dbReference type="SAM" id="Phobius"/>
    </source>
</evidence>
<dbReference type="EC" id="3.6.5.-" evidence="15"/>
<dbReference type="Pfam" id="PF08355">
    <property type="entry name" value="EF_assoc_1"/>
    <property type="match status" value="1"/>
</dbReference>
<evidence type="ECO:0000256" key="4">
    <source>
        <dbReference type="ARBA" id="ARBA00022692"/>
    </source>
</evidence>
<dbReference type="FunFam" id="3.40.50.300:FF:000553">
    <property type="entry name" value="Mitochondrial Rho GTPase"/>
    <property type="match status" value="1"/>
</dbReference>
<feature type="domain" description="Miro" evidence="18">
    <location>
        <begin position="3"/>
        <end position="170"/>
    </location>
</feature>
<dbReference type="PROSITE" id="PS00018">
    <property type="entry name" value="EF_HAND_1"/>
    <property type="match status" value="1"/>
</dbReference>
<dbReference type="InterPro" id="IPR013566">
    <property type="entry name" value="EF_hand_assoc_1"/>
</dbReference>
<evidence type="ECO:0000259" key="18">
    <source>
        <dbReference type="PROSITE" id="PS51423"/>
    </source>
</evidence>
<evidence type="ECO:0000259" key="17">
    <source>
        <dbReference type="PROSITE" id="PS50222"/>
    </source>
</evidence>
<dbReference type="SMART" id="SM00173">
    <property type="entry name" value="RAS"/>
    <property type="match status" value="1"/>
</dbReference>
<keyword evidence="9 15" id="KW-0378">Hydrolase</keyword>